<evidence type="ECO:0000256" key="6">
    <source>
        <dbReference type="SAM" id="Phobius"/>
    </source>
</evidence>
<evidence type="ECO:0000256" key="4">
    <source>
        <dbReference type="ARBA" id="ARBA00023136"/>
    </source>
</evidence>
<dbReference type="InterPro" id="IPR004254">
    <property type="entry name" value="AdipoR/HlyIII-related"/>
</dbReference>
<sequence>MTDATFPSISPAFRRADMAVHALGLALILGAGGTLVAKAVTHLQGALLAAVVVYVACALASNLASWAYHFLPLHERRTLLRRIDHAAIYPSIAGTFTPFFVLAGTPWTLGLLVVCWALTAVAVWNKITNETVKSRWSTASYLGLGALGLLALPDLRGVPVATLWCILAGSGCYVIGTAFYARKTLPYRYAIWHIWVNLGGIAMFAGVWLALSPLWVPGAS</sequence>
<keyword evidence="2 6" id="KW-0812">Transmembrane</keyword>
<feature type="binding site" evidence="5">
    <location>
        <position position="193"/>
    </location>
    <ligand>
        <name>Zn(2+)</name>
        <dbReference type="ChEBI" id="CHEBI:29105"/>
    </ligand>
</feature>
<evidence type="ECO:0000256" key="5">
    <source>
        <dbReference type="PIRSR" id="PIRSR604254-1"/>
    </source>
</evidence>
<evidence type="ECO:0000313" key="7">
    <source>
        <dbReference type="EMBL" id="SHF42663.1"/>
    </source>
</evidence>
<dbReference type="Proteomes" id="UP000325134">
    <property type="component" value="Unassembled WGS sequence"/>
</dbReference>
<feature type="transmembrane region" description="Helical" evidence="6">
    <location>
        <begin position="161"/>
        <end position="180"/>
    </location>
</feature>
<dbReference type="PANTHER" id="PTHR20855:SF3">
    <property type="entry name" value="LD03007P"/>
    <property type="match status" value="1"/>
</dbReference>
<dbReference type="RefSeq" id="WP_149777428.1">
    <property type="nucleotide sequence ID" value="NZ_FQVK01000041.1"/>
</dbReference>
<dbReference type="AlphaFoldDB" id="A0A1M5BJ63"/>
<dbReference type="OrthoDB" id="9813689at2"/>
<feature type="transmembrane region" description="Helical" evidence="6">
    <location>
        <begin position="47"/>
        <end position="71"/>
    </location>
</feature>
<keyword evidence="8" id="KW-1185">Reference proteome</keyword>
<keyword evidence="5" id="KW-0862">Zinc</keyword>
<dbReference type="EMBL" id="FQVK01000041">
    <property type="protein sequence ID" value="SHF42663.1"/>
    <property type="molecule type" value="Genomic_DNA"/>
</dbReference>
<accession>A0A1M5BJ63</accession>
<keyword evidence="4 6" id="KW-0472">Membrane</keyword>
<keyword evidence="5" id="KW-0479">Metal-binding</keyword>
<name>A0A1M5BJ63_9RHOB</name>
<comment type="subcellular location">
    <subcellularLocation>
        <location evidence="1">Membrane</location>
        <topology evidence="1">Multi-pass membrane protein</topology>
    </subcellularLocation>
</comment>
<protein>
    <submittedName>
        <fullName evidence="7">Hemolysin III</fullName>
    </submittedName>
</protein>
<dbReference type="GO" id="GO:0016020">
    <property type="term" value="C:membrane"/>
    <property type="evidence" value="ECO:0007669"/>
    <property type="project" value="UniProtKB-SubCell"/>
</dbReference>
<feature type="transmembrane region" description="Helical" evidence="6">
    <location>
        <begin position="192"/>
        <end position="211"/>
    </location>
</feature>
<proteinExistence type="predicted"/>
<keyword evidence="3 6" id="KW-1133">Transmembrane helix</keyword>
<dbReference type="GO" id="GO:0046872">
    <property type="term" value="F:metal ion binding"/>
    <property type="evidence" value="ECO:0007669"/>
    <property type="project" value="UniProtKB-KW"/>
</dbReference>
<feature type="transmembrane region" description="Helical" evidence="6">
    <location>
        <begin position="136"/>
        <end position="155"/>
    </location>
</feature>
<feature type="transmembrane region" description="Helical" evidence="6">
    <location>
        <begin position="107"/>
        <end position="124"/>
    </location>
</feature>
<organism evidence="7 8">
    <name type="scientific">Ruegeria intermedia</name>
    <dbReference type="NCBI Taxonomy" id="996115"/>
    <lineage>
        <taxon>Bacteria</taxon>
        <taxon>Pseudomonadati</taxon>
        <taxon>Pseudomonadota</taxon>
        <taxon>Alphaproteobacteria</taxon>
        <taxon>Rhodobacterales</taxon>
        <taxon>Roseobacteraceae</taxon>
        <taxon>Ruegeria</taxon>
    </lineage>
</organism>
<gene>
    <name evidence="7" type="ORF">SAMN05444279_14116</name>
</gene>
<evidence type="ECO:0000256" key="1">
    <source>
        <dbReference type="ARBA" id="ARBA00004141"/>
    </source>
</evidence>
<dbReference type="Pfam" id="PF03006">
    <property type="entry name" value="HlyIII"/>
    <property type="match status" value="1"/>
</dbReference>
<dbReference type="PANTHER" id="PTHR20855">
    <property type="entry name" value="ADIPOR/PROGESTIN RECEPTOR-RELATED"/>
    <property type="match status" value="1"/>
</dbReference>
<evidence type="ECO:0000256" key="3">
    <source>
        <dbReference type="ARBA" id="ARBA00022989"/>
    </source>
</evidence>
<evidence type="ECO:0000256" key="2">
    <source>
        <dbReference type="ARBA" id="ARBA00022692"/>
    </source>
</evidence>
<reference evidence="7 8" key="1">
    <citation type="submission" date="2016-11" db="EMBL/GenBank/DDBJ databases">
        <authorList>
            <person name="Varghese N."/>
            <person name="Submissions S."/>
        </authorList>
    </citation>
    <scope>NUCLEOTIDE SEQUENCE [LARGE SCALE GENOMIC DNA]</scope>
    <source>
        <strain evidence="7 8">DSM 29341</strain>
    </source>
</reference>
<evidence type="ECO:0000313" key="8">
    <source>
        <dbReference type="Proteomes" id="UP000325134"/>
    </source>
</evidence>
<feature type="binding site" evidence="5">
    <location>
        <position position="69"/>
    </location>
    <ligand>
        <name>Zn(2+)</name>
        <dbReference type="ChEBI" id="CHEBI:29105"/>
    </ligand>
</feature>